<organism evidence="2 3">
    <name type="scientific">Morchella conica CCBAS932</name>
    <dbReference type="NCBI Taxonomy" id="1392247"/>
    <lineage>
        <taxon>Eukaryota</taxon>
        <taxon>Fungi</taxon>
        <taxon>Dikarya</taxon>
        <taxon>Ascomycota</taxon>
        <taxon>Pezizomycotina</taxon>
        <taxon>Pezizomycetes</taxon>
        <taxon>Pezizales</taxon>
        <taxon>Morchellaceae</taxon>
        <taxon>Morchella</taxon>
    </lineage>
</organism>
<feature type="compositionally biased region" description="Polar residues" evidence="1">
    <location>
        <begin position="50"/>
        <end position="59"/>
    </location>
</feature>
<reference evidence="2 3" key="1">
    <citation type="journal article" date="2018" name="Nat. Ecol. Evol.">
        <title>Pezizomycetes genomes reveal the molecular basis of ectomycorrhizal truffle lifestyle.</title>
        <authorList>
            <person name="Murat C."/>
            <person name="Payen T."/>
            <person name="Noel B."/>
            <person name="Kuo A."/>
            <person name="Morin E."/>
            <person name="Chen J."/>
            <person name="Kohler A."/>
            <person name="Krizsan K."/>
            <person name="Balestrini R."/>
            <person name="Da Silva C."/>
            <person name="Montanini B."/>
            <person name="Hainaut M."/>
            <person name="Levati E."/>
            <person name="Barry K.W."/>
            <person name="Belfiori B."/>
            <person name="Cichocki N."/>
            <person name="Clum A."/>
            <person name="Dockter R.B."/>
            <person name="Fauchery L."/>
            <person name="Guy J."/>
            <person name="Iotti M."/>
            <person name="Le Tacon F."/>
            <person name="Lindquist E.A."/>
            <person name="Lipzen A."/>
            <person name="Malagnac F."/>
            <person name="Mello A."/>
            <person name="Molinier V."/>
            <person name="Miyauchi S."/>
            <person name="Poulain J."/>
            <person name="Riccioni C."/>
            <person name="Rubini A."/>
            <person name="Sitrit Y."/>
            <person name="Splivallo R."/>
            <person name="Traeger S."/>
            <person name="Wang M."/>
            <person name="Zifcakova L."/>
            <person name="Wipf D."/>
            <person name="Zambonelli A."/>
            <person name="Paolocci F."/>
            <person name="Nowrousian M."/>
            <person name="Ottonello S."/>
            <person name="Baldrian P."/>
            <person name="Spatafora J.W."/>
            <person name="Henrissat B."/>
            <person name="Nagy L.G."/>
            <person name="Aury J.M."/>
            <person name="Wincker P."/>
            <person name="Grigoriev I.V."/>
            <person name="Bonfante P."/>
            <person name="Martin F.M."/>
        </authorList>
    </citation>
    <scope>NUCLEOTIDE SEQUENCE [LARGE SCALE GENOMIC DNA]</scope>
    <source>
        <strain evidence="2 3">CCBAS932</strain>
    </source>
</reference>
<evidence type="ECO:0000313" key="2">
    <source>
        <dbReference type="EMBL" id="RPB16169.1"/>
    </source>
</evidence>
<feature type="region of interest" description="Disordered" evidence="1">
    <location>
        <begin position="1"/>
        <end position="63"/>
    </location>
</feature>
<accession>A0A3N4L3T7</accession>
<proteinExistence type="predicted"/>
<protein>
    <submittedName>
        <fullName evidence="2">Uncharacterized protein</fullName>
    </submittedName>
</protein>
<name>A0A3N4L3T7_9PEZI</name>
<evidence type="ECO:0000313" key="3">
    <source>
        <dbReference type="Proteomes" id="UP000277580"/>
    </source>
</evidence>
<dbReference type="EMBL" id="ML119110">
    <property type="protein sequence ID" value="RPB16169.1"/>
    <property type="molecule type" value="Genomic_DNA"/>
</dbReference>
<dbReference type="InParanoid" id="A0A3N4L3T7"/>
<dbReference type="Proteomes" id="UP000277580">
    <property type="component" value="Unassembled WGS sequence"/>
</dbReference>
<keyword evidence="3" id="KW-1185">Reference proteome</keyword>
<evidence type="ECO:0000256" key="1">
    <source>
        <dbReference type="SAM" id="MobiDB-lite"/>
    </source>
</evidence>
<dbReference type="AlphaFoldDB" id="A0A3N4L3T7"/>
<gene>
    <name evidence="2" type="ORF">P167DRAFT_562580</name>
</gene>
<sequence>MEKLQRHVSGFQPGDSPAAATPDYVEYWTPRNPDPGTPSELYGTPRVDNDSTPMKQNPETPRPHFTHYQPVNSFDHDIQSPLGTYTNPVYIDGEDTEMVDAESIPPGPELVFPANPTIESEHEEDYNPISSPPRFQYTNSTIMSTTTMGAEKVPVQGKTIYKDYASSCTANLSQSKRSFL</sequence>